<dbReference type="RefSeq" id="XP_002552518.1">
    <property type="nucleotide sequence ID" value="XM_002552472.1"/>
</dbReference>
<proteinExistence type="inferred from homology"/>
<dbReference type="InterPro" id="IPR050164">
    <property type="entry name" value="Peptidase_C19"/>
</dbReference>
<dbReference type="PROSITE" id="PS50235">
    <property type="entry name" value="USP_3"/>
    <property type="match status" value="1"/>
</dbReference>
<feature type="compositionally biased region" description="Low complexity" evidence="7">
    <location>
        <begin position="205"/>
        <end position="227"/>
    </location>
</feature>
<feature type="region of interest" description="Disordered" evidence="7">
    <location>
        <begin position="1"/>
        <end position="102"/>
    </location>
</feature>
<gene>
    <name evidence="9" type="ordered locus">KLTH0C06732g</name>
</gene>
<evidence type="ECO:0000313" key="9">
    <source>
        <dbReference type="EMBL" id="CAR22080.1"/>
    </source>
</evidence>
<feature type="region of interest" description="Disordered" evidence="7">
    <location>
        <begin position="178"/>
        <end position="245"/>
    </location>
</feature>
<protein>
    <recommendedName>
        <fullName evidence="6">Ubiquitin carboxyl-terminal hydrolase</fullName>
        <ecNumber evidence="6">3.4.19.12</ecNumber>
    </recommendedName>
</protein>
<comment type="catalytic activity">
    <reaction evidence="1 6">
        <text>Thiol-dependent hydrolysis of ester, thioester, amide, peptide and isopeptide bonds formed by the C-terminal Gly of ubiquitin (a 76-residue protein attached to proteins as an intracellular targeting signal).</text>
        <dbReference type="EC" id="3.4.19.12"/>
    </reaction>
</comment>
<keyword evidence="4 6" id="KW-0378">Hydrolase</keyword>
<evidence type="ECO:0000256" key="4">
    <source>
        <dbReference type="ARBA" id="ARBA00022801"/>
    </source>
</evidence>
<dbReference type="InterPro" id="IPR018200">
    <property type="entry name" value="USP_CS"/>
</dbReference>
<dbReference type="GO" id="GO:0016579">
    <property type="term" value="P:protein deubiquitination"/>
    <property type="evidence" value="ECO:0007669"/>
    <property type="project" value="InterPro"/>
</dbReference>
<dbReference type="Gene3D" id="3.90.70.10">
    <property type="entry name" value="Cysteine proteinases"/>
    <property type="match status" value="2"/>
</dbReference>
<evidence type="ECO:0000256" key="1">
    <source>
        <dbReference type="ARBA" id="ARBA00000707"/>
    </source>
</evidence>
<feature type="region of interest" description="Disordered" evidence="7">
    <location>
        <begin position="668"/>
        <end position="714"/>
    </location>
</feature>
<dbReference type="HOGENOM" id="CLU_008279_12_1_1"/>
<dbReference type="FunFam" id="3.90.70.10:FF:000131">
    <property type="entry name" value="Ubiquitin carboxyl-terminal hydrolase"/>
    <property type="match status" value="1"/>
</dbReference>
<dbReference type="PANTHER" id="PTHR24006:SF733">
    <property type="entry name" value="RE52890P"/>
    <property type="match status" value="1"/>
</dbReference>
<evidence type="ECO:0000256" key="3">
    <source>
        <dbReference type="ARBA" id="ARBA00022670"/>
    </source>
</evidence>
<dbReference type="OrthoDB" id="27652at2759"/>
<reference evidence="9 10" key="1">
    <citation type="journal article" date="2009" name="Genome Res.">
        <title>Comparative genomics of protoploid Saccharomycetaceae.</title>
        <authorList>
            <consortium name="The Genolevures Consortium"/>
            <person name="Souciet J.-L."/>
            <person name="Dujon B."/>
            <person name="Gaillardin C."/>
            <person name="Johnston M."/>
            <person name="Baret P.V."/>
            <person name="Cliften P."/>
            <person name="Sherman D.J."/>
            <person name="Weissenbach J."/>
            <person name="Westhof E."/>
            <person name="Wincker P."/>
            <person name="Jubin C."/>
            <person name="Poulain J."/>
            <person name="Barbe V."/>
            <person name="Segurens B."/>
            <person name="Artiguenave F."/>
            <person name="Anthouard V."/>
            <person name="Vacherie B."/>
            <person name="Val M.-E."/>
            <person name="Fulton R.S."/>
            <person name="Minx P."/>
            <person name="Wilson R."/>
            <person name="Durrens P."/>
            <person name="Jean G."/>
            <person name="Marck C."/>
            <person name="Martin T."/>
            <person name="Nikolski M."/>
            <person name="Rolland T."/>
            <person name="Seret M.-L."/>
            <person name="Casaregola S."/>
            <person name="Despons L."/>
            <person name="Fairhead C."/>
            <person name="Fischer G."/>
            <person name="Lafontaine I."/>
            <person name="Leh V."/>
            <person name="Lemaire M."/>
            <person name="de Montigny J."/>
            <person name="Neuveglise C."/>
            <person name="Thierry A."/>
            <person name="Blanc-Lenfle I."/>
            <person name="Bleykasten C."/>
            <person name="Diffels J."/>
            <person name="Fritsch E."/>
            <person name="Frangeul L."/>
            <person name="Goeffon A."/>
            <person name="Jauniaux N."/>
            <person name="Kachouri-Lafond R."/>
            <person name="Payen C."/>
            <person name="Potier S."/>
            <person name="Pribylova L."/>
            <person name="Ozanne C."/>
            <person name="Richard G.-F."/>
            <person name="Sacerdot C."/>
            <person name="Straub M.-L."/>
            <person name="Talla E."/>
        </authorList>
    </citation>
    <scope>NUCLEOTIDE SEQUENCE [LARGE SCALE GENOMIC DNA]</scope>
    <source>
        <strain evidence="10">ATCC 56472 / CBS 6340 / NRRL Y-8284</strain>
    </source>
</reference>
<dbReference type="GO" id="GO:0004843">
    <property type="term" value="F:cysteine-type deubiquitinase activity"/>
    <property type="evidence" value="ECO:0007669"/>
    <property type="project" value="UniProtKB-UniRule"/>
</dbReference>
<feature type="region of interest" description="Disordered" evidence="7">
    <location>
        <begin position="283"/>
        <end position="333"/>
    </location>
</feature>
<feature type="domain" description="USP" evidence="8">
    <location>
        <begin position="143"/>
        <end position="638"/>
    </location>
</feature>
<feature type="compositionally biased region" description="Low complexity" evidence="7">
    <location>
        <begin position="705"/>
        <end position="714"/>
    </location>
</feature>
<feature type="compositionally biased region" description="Low complexity" evidence="7">
    <location>
        <begin position="58"/>
        <end position="71"/>
    </location>
</feature>
<organism evidence="9 10">
    <name type="scientific">Lachancea thermotolerans (strain ATCC 56472 / CBS 6340 / NRRL Y-8284)</name>
    <name type="common">Yeast</name>
    <name type="synonym">Kluyveromyces thermotolerans</name>
    <dbReference type="NCBI Taxonomy" id="559295"/>
    <lineage>
        <taxon>Eukaryota</taxon>
        <taxon>Fungi</taxon>
        <taxon>Dikarya</taxon>
        <taxon>Ascomycota</taxon>
        <taxon>Saccharomycotina</taxon>
        <taxon>Saccharomycetes</taxon>
        <taxon>Saccharomycetales</taxon>
        <taxon>Saccharomycetaceae</taxon>
        <taxon>Lachancea</taxon>
    </lineage>
</organism>
<keyword evidence="10" id="KW-1185">Reference proteome</keyword>
<dbReference type="GO" id="GO:0005634">
    <property type="term" value="C:nucleus"/>
    <property type="evidence" value="ECO:0007669"/>
    <property type="project" value="TreeGrafter"/>
</dbReference>
<dbReference type="EC" id="3.4.19.12" evidence="6"/>
<dbReference type="STRING" id="559295.C5DE69"/>
<sequence>MSLRKWLTRSDKPSRHKPATQGLHGEIDSAAKDTQAGGAKGDGAELSLGGKILSMITPSDGNSSSSSGPDGVTENGYPSGNRETGSHIHGSQDASDPVSEKAYHSSSAISDFEDLESEYDYFPLIKPSVTPLLPYGDGSNKVFGYENFGNTCYCNSVLQVIYNLPELRVNLLEFPERPSSLPRRRKSEMPGIKPRIFDDTSFTHSNNGSENAKKNSSSSGSAGSLGKEPSRKTSASSLKPGMSARAQRLHNASVVHGTVMASDAITEKLHEGFTRIVVGRVNGKSQKRSVQRTPPSNSASSSSSSVMESSPPNISLASSTRPEETSSEERKSSALIRGPVLNVDHSLIDYLPQGEKPSLYTALKDLYESITENKFLTGVVSPIQFVETLKRENILFSSTMHQDAHEFLNFLLNDISDYINAHSKNNIQAHETTNPMDDNHLNFVDRLFKGTLTNRTKCLTCDNMTYRNEPFLDFAIEVQDDGETDIQTTLADYHQKELLNGANKFYCDECCGLQEAERVVGLKQLPFYLALHMKRFKYSEEQNCNVKLFNRIRYPLDLKVCSTFDASVCKQYELVGLVVHMGGGPHHGHYVSLCKNERFGWLLFDDETVETVNESTVLKFVGNSDDLTTAYLLFYREKTAGATSGNDKSQEYAECVDELIKLDEKIRVGSESGKNDQNTTLEEVPEERRGERKLSSKGLKRRSRIFSFKRSPKD</sequence>
<dbReference type="AlphaFoldDB" id="C5DE69"/>
<evidence type="ECO:0000256" key="5">
    <source>
        <dbReference type="ARBA" id="ARBA00022807"/>
    </source>
</evidence>
<dbReference type="PROSITE" id="PS00973">
    <property type="entry name" value="USP_2"/>
    <property type="match status" value="1"/>
</dbReference>
<name>C5DE69_LACTC</name>
<dbReference type="SUPFAM" id="SSF54001">
    <property type="entry name" value="Cysteine proteinases"/>
    <property type="match status" value="1"/>
</dbReference>
<keyword evidence="3 6" id="KW-0645">Protease</keyword>
<dbReference type="PANTHER" id="PTHR24006">
    <property type="entry name" value="UBIQUITIN CARBOXYL-TERMINAL HYDROLASE"/>
    <property type="match status" value="1"/>
</dbReference>
<dbReference type="InParanoid" id="C5DE69"/>
<keyword evidence="5 6" id="KW-0788">Thiol protease</keyword>
<comment type="similarity">
    <text evidence="2 6">Belongs to the peptidase C19 family.</text>
</comment>
<dbReference type="KEGG" id="lth:KLTH0C06732g"/>
<dbReference type="GO" id="GO:0006508">
    <property type="term" value="P:proteolysis"/>
    <property type="evidence" value="ECO:0007669"/>
    <property type="project" value="UniProtKB-KW"/>
</dbReference>
<feature type="compositionally biased region" description="Low complexity" evidence="7">
    <location>
        <begin position="294"/>
        <end position="320"/>
    </location>
</feature>
<evidence type="ECO:0000313" key="10">
    <source>
        <dbReference type="Proteomes" id="UP000002036"/>
    </source>
</evidence>
<dbReference type="InterPro" id="IPR038765">
    <property type="entry name" value="Papain-like_cys_pep_sf"/>
</dbReference>
<keyword evidence="6" id="KW-0833">Ubl conjugation pathway</keyword>
<dbReference type="GO" id="GO:0005829">
    <property type="term" value="C:cytosol"/>
    <property type="evidence" value="ECO:0007669"/>
    <property type="project" value="TreeGrafter"/>
</dbReference>
<dbReference type="Pfam" id="PF00443">
    <property type="entry name" value="UCH"/>
    <property type="match status" value="1"/>
</dbReference>
<dbReference type="InterPro" id="IPR001394">
    <property type="entry name" value="Peptidase_C19_UCH"/>
</dbReference>
<dbReference type="OMA" id="PMHGHYV"/>
<dbReference type="Proteomes" id="UP000002036">
    <property type="component" value="Chromosome C"/>
</dbReference>
<evidence type="ECO:0000256" key="7">
    <source>
        <dbReference type="SAM" id="MobiDB-lite"/>
    </source>
</evidence>
<dbReference type="PROSITE" id="PS00972">
    <property type="entry name" value="USP_1"/>
    <property type="match status" value="1"/>
</dbReference>
<feature type="compositionally biased region" description="Basic and acidic residues" evidence="7">
    <location>
        <begin position="321"/>
        <end position="332"/>
    </location>
</feature>
<evidence type="ECO:0000256" key="6">
    <source>
        <dbReference type="RuleBase" id="RU366025"/>
    </source>
</evidence>
<evidence type="ECO:0000256" key="2">
    <source>
        <dbReference type="ARBA" id="ARBA00009085"/>
    </source>
</evidence>
<dbReference type="GeneID" id="8291386"/>
<dbReference type="FunCoup" id="C5DE69">
    <property type="interactions" value="289"/>
</dbReference>
<evidence type="ECO:0000259" key="8">
    <source>
        <dbReference type="PROSITE" id="PS50235"/>
    </source>
</evidence>
<dbReference type="EMBL" id="CU928167">
    <property type="protein sequence ID" value="CAR22080.1"/>
    <property type="molecule type" value="Genomic_DNA"/>
</dbReference>
<accession>C5DE69</accession>
<dbReference type="eggNOG" id="KOG1864">
    <property type="taxonomic scope" value="Eukaryota"/>
</dbReference>
<dbReference type="InterPro" id="IPR028889">
    <property type="entry name" value="USP"/>
</dbReference>